<evidence type="ECO:0000256" key="17">
    <source>
        <dbReference type="ARBA" id="ARBA00048686"/>
    </source>
</evidence>
<dbReference type="CDD" id="cd05369">
    <property type="entry name" value="TER_DECR_SDR_a"/>
    <property type="match status" value="1"/>
</dbReference>
<keyword evidence="7" id="KW-0521">NADP</keyword>
<dbReference type="PANTHER" id="PTHR24317">
    <property type="entry name" value="PEROXISOMAL TRANS-2-ENOYL-COA REDUCTASE"/>
    <property type="match status" value="1"/>
</dbReference>
<dbReference type="FunFam" id="3.40.50.720:FF:000084">
    <property type="entry name" value="Short-chain dehydrogenase reductase"/>
    <property type="match status" value="1"/>
</dbReference>
<evidence type="ECO:0000256" key="18">
    <source>
        <dbReference type="ARBA" id="ARBA00049108"/>
    </source>
</evidence>
<comment type="catalytic activity">
    <reaction evidence="17">
        <text>(2E)-tetradecenoyl-CoA + NADPH + H(+) = tetradecanoyl-CoA + NADP(+)</text>
        <dbReference type="Rhea" id="RHEA:44968"/>
        <dbReference type="ChEBI" id="CHEBI:15378"/>
        <dbReference type="ChEBI" id="CHEBI:57385"/>
        <dbReference type="ChEBI" id="CHEBI:57783"/>
        <dbReference type="ChEBI" id="CHEBI:58349"/>
        <dbReference type="ChEBI" id="CHEBI:61405"/>
    </reaction>
    <physiologicalReaction direction="left-to-right" evidence="17">
        <dbReference type="Rhea" id="RHEA:44969"/>
    </physiologicalReaction>
</comment>
<keyword evidence="24" id="KW-1185">Reference proteome</keyword>
<keyword evidence="6" id="KW-0276">Fatty acid metabolism</keyword>
<dbReference type="InterPro" id="IPR052388">
    <property type="entry name" value="Peroxisomal_t2-enoyl-CoA_red"/>
</dbReference>
<dbReference type="InterPro" id="IPR002347">
    <property type="entry name" value="SDR_fam"/>
</dbReference>
<evidence type="ECO:0000256" key="6">
    <source>
        <dbReference type="ARBA" id="ARBA00022832"/>
    </source>
</evidence>
<dbReference type="Pfam" id="PF13561">
    <property type="entry name" value="adh_short_C2"/>
    <property type="match status" value="1"/>
</dbReference>
<comment type="caution">
    <text evidence="23">The sequence shown here is derived from an EMBL/GenBank/DDBJ whole genome shotgun (WGS) entry which is preliminary data.</text>
</comment>
<sequence length="291" mass="30585">MSYQSSLAANSFQEKTVLVTGGGSGIGRCIAHELAALGAKVLLLGRSEDKLKNVQQEIQEDGGQADWGSVDIRDEAGVSELIQQFVKEHGPIHGLVNNAGGQFPAELKDISANGFLAVVRNNLVGGFIVAREVFKHSMQEHGGSVVNITADYFGGMPLMGHSGAARAGMENLSQTQAIEWAASGVRVNSVAPGYIASSGMDSYEDPDMIARIPKFGKSVPSGRMGTESEVSAAVCFLLSDGAAYINGATIPVDGGSSLCLSSPLYDLQVAEKNNPAFEGFHRGETPEILKQ</sequence>
<organism evidence="23 24">
    <name type="scientific">Pseudoteredinibacter isoporae</name>
    <dbReference type="NCBI Taxonomy" id="570281"/>
    <lineage>
        <taxon>Bacteria</taxon>
        <taxon>Pseudomonadati</taxon>
        <taxon>Pseudomonadota</taxon>
        <taxon>Gammaproteobacteria</taxon>
        <taxon>Cellvibrionales</taxon>
        <taxon>Cellvibrionaceae</taxon>
        <taxon>Pseudoteredinibacter</taxon>
    </lineage>
</organism>
<comment type="catalytic activity">
    <reaction evidence="20">
        <text>(2E)-decenoyl-CoA + NADPH + H(+) = decanoyl-CoA + NADP(+)</text>
        <dbReference type="Rhea" id="RHEA:44960"/>
        <dbReference type="ChEBI" id="CHEBI:15378"/>
        <dbReference type="ChEBI" id="CHEBI:57783"/>
        <dbReference type="ChEBI" id="CHEBI:58349"/>
        <dbReference type="ChEBI" id="CHEBI:61406"/>
        <dbReference type="ChEBI" id="CHEBI:61430"/>
    </reaction>
    <physiologicalReaction direction="left-to-right" evidence="20">
        <dbReference type="Rhea" id="RHEA:44961"/>
    </physiologicalReaction>
</comment>
<evidence type="ECO:0000256" key="4">
    <source>
        <dbReference type="ARBA" id="ARBA00022516"/>
    </source>
</evidence>
<evidence type="ECO:0000256" key="2">
    <source>
        <dbReference type="ARBA" id="ARBA00005189"/>
    </source>
</evidence>
<evidence type="ECO:0000259" key="22">
    <source>
        <dbReference type="SMART" id="SM00822"/>
    </source>
</evidence>
<accession>A0A7X0JSU4</accession>
<reference evidence="23 24" key="1">
    <citation type="submission" date="2020-08" db="EMBL/GenBank/DDBJ databases">
        <title>Genomic Encyclopedia of Type Strains, Phase IV (KMG-IV): sequencing the most valuable type-strain genomes for metagenomic binning, comparative biology and taxonomic classification.</title>
        <authorList>
            <person name="Goeker M."/>
        </authorList>
    </citation>
    <scope>NUCLEOTIDE SEQUENCE [LARGE SCALE GENOMIC DNA]</scope>
    <source>
        <strain evidence="23 24">DSM 22368</strain>
    </source>
</reference>
<evidence type="ECO:0000256" key="14">
    <source>
        <dbReference type="ARBA" id="ARBA00038849"/>
    </source>
</evidence>
<evidence type="ECO:0000256" key="15">
    <source>
        <dbReference type="ARBA" id="ARBA00041063"/>
    </source>
</evidence>
<comment type="pathway">
    <text evidence="2">Lipid metabolism.</text>
</comment>
<comment type="subunit">
    <text evidence="13">Interacts with PEX5, probably required to target it into peroxisomes.</text>
</comment>
<evidence type="ECO:0000256" key="20">
    <source>
        <dbReference type="ARBA" id="ARBA00049386"/>
    </source>
</evidence>
<dbReference type="SMART" id="SM00822">
    <property type="entry name" value="PKS_KR"/>
    <property type="match status" value="1"/>
</dbReference>
<comment type="catalytic activity">
    <reaction evidence="21">
        <text>(2E)-octenoyl-CoA + NADPH + H(+) = octanoyl-CoA + NADP(+)</text>
        <dbReference type="Rhea" id="RHEA:44952"/>
        <dbReference type="ChEBI" id="CHEBI:15378"/>
        <dbReference type="ChEBI" id="CHEBI:57386"/>
        <dbReference type="ChEBI" id="CHEBI:57783"/>
        <dbReference type="ChEBI" id="CHEBI:58349"/>
        <dbReference type="ChEBI" id="CHEBI:62242"/>
    </reaction>
    <physiologicalReaction direction="left-to-right" evidence="21">
        <dbReference type="Rhea" id="RHEA:44953"/>
    </physiologicalReaction>
</comment>
<evidence type="ECO:0000256" key="1">
    <source>
        <dbReference type="ARBA" id="ARBA00004275"/>
    </source>
</evidence>
<dbReference type="GO" id="GO:0006633">
    <property type="term" value="P:fatty acid biosynthetic process"/>
    <property type="evidence" value="ECO:0007669"/>
    <property type="project" value="UniProtKB-KW"/>
</dbReference>
<dbReference type="Gene3D" id="3.40.50.720">
    <property type="entry name" value="NAD(P)-binding Rossmann-like Domain"/>
    <property type="match status" value="1"/>
</dbReference>
<evidence type="ECO:0000256" key="11">
    <source>
        <dbReference type="ARBA" id="ARBA00023160"/>
    </source>
</evidence>
<keyword evidence="4" id="KW-0444">Lipid biosynthesis</keyword>
<dbReference type="AlphaFoldDB" id="A0A7X0JSU4"/>
<keyword evidence="11" id="KW-0275">Fatty acid biosynthesis</keyword>
<comment type="catalytic activity">
    <reaction evidence="16">
        <text>(2E)-dodecenoyl-CoA + NADPH + H(+) = dodecanoyl-CoA + NADP(+)</text>
        <dbReference type="Rhea" id="RHEA:44964"/>
        <dbReference type="ChEBI" id="CHEBI:15378"/>
        <dbReference type="ChEBI" id="CHEBI:57330"/>
        <dbReference type="ChEBI" id="CHEBI:57375"/>
        <dbReference type="ChEBI" id="CHEBI:57783"/>
        <dbReference type="ChEBI" id="CHEBI:58349"/>
    </reaction>
    <physiologicalReaction direction="left-to-right" evidence="16">
        <dbReference type="Rhea" id="RHEA:44965"/>
    </physiologicalReaction>
</comment>
<dbReference type="InParanoid" id="A0A7X0JSU4"/>
<proteinExistence type="inferred from homology"/>
<dbReference type="SUPFAM" id="SSF51735">
    <property type="entry name" value="NAD(P)-binding Rossmann-fold domains"/>
    <property type="match status" value="1"/>
</dbReference>
<evidence type="ECO:0000256" key="9">
    <source>
        <dbReference type="ARBA" id="ARBA00023098"/>
    </source>
</evidence>
<keyword evidence="5" id="KW-0597">Phosphoprotein</keyword>
<evidence type="ECO:0000256" key="19">
    <source>
        <dbReference type="ARBA" id="ARBA00049251"/>
    </source>
</evidence>
<gene>
    <name evidence="23" type="ORF">HNR48_001341</name>
</gene>
<evidence type="ECO:0000256" key="5">
    <source>
        <dbReference type="ARBA" id="ARBA00022553"/>
    </source>
</evidence>
<keyword evidence="10" id="KW-0576">Peroxisome</keyword>
<feature type="domain" description="Ketoreductase" evidence="22">
    <location>
        <begin position="15"/>
        <end position="175"/>
    </location>
</feature>
<evidence type="ECO:0000313" key="24">
    <source>
        <dbReference type="Proteomes" id="UP000528457"/>
    </source>
</evidence>
<comment type="similarity">
    <text evidence="3">Belongs to the short-chain dehydrogenases/reductases (SDR) family.</text>
</comment>
<evidence type="ECO:0000313" key="23">
    <source>
        <dbReference type="EMBL" id="MBB6521063.1"/>
    </source>
</evidence>
<dbReference type="InterPro" id="IPR036291">
    <property type="entry name" value="NAD(P)-bd_dom_sf"/>
</dbReference>
<protein>
    <recommendedName>
        <fullName evidence="15">Peroxisomal trans-2-enoyl-CoA reductase</fullName>
        <ecNumber evidence="14">1.3.1.38</ecNumber>
    </recommendedName>
</protein>
<dbReference type="EC" id="1.3.1.38" evidence="14"/>
<evidence type="ECO:0000256" key="12">
    <source>
        <dbReference type="ARBA" id="ARBA00037124"/>
    </source>
</evidence>
<evidence type="ECO:0000256" key="16">
    <source>
        <dbReference type="ARBA" id="ARBA00047570"/>
    </source>
</evidence>
<comment type="function">
    <text evidence="12">Participates in chain elongation of fatty acids. Catalyzes the reduction of trans-2-enoyl-CoAs of varying chain lengths from 6:1 to 16:1, having maximum activity with 10:1 CoA. Has no 2,4-dienoyl-CoA reductase activity.</text>
</comment>
<evidence type="ECO:0000256" key="8">
    <source>
        <dbReference type="ARBA" id="ARBA00023002"/>
    </source>
</evidence>
<dbReference type="PANTHER" id="PTHR24317:SF7">
    <property type="entry name" value="PEROXISOMAL TRANS-2-ENOYL-COA REDUCTASE"/>
    <property type="match status" value="1"/>
</dbReference>
<dbReference type="RefSeq" id="WP_166849564.1">
    <property type="nucleotide sequence ID" value="NZ_JAAONY010000001.1"/>
</dbReference>
<dbReference type="Proteomes" id="UP000528457">
    <property type="component" value="Unassembled WGS sequence"/>
</dbReference>
<dbReference type="EMBL" id="JACHHT010000001">
    <property type="protein sequence ID" value="MBB6521063.1"/>
    <property type="molecule type" value="Genomic_DNA"/>
</dbReference>
<name>A0A7X0JSU4_9GAMM</name>
<evidence type="ECO:0000256" key="21">
    <source>
        <dbReference type="ARBA" id="ARBA00049559"/>
    </source>
</evidence>
<evidence type="ECO:0000256" key="7">
    <source>
        <dbReference type="ARBA" id="ARBA00022857"/>
    </source>
</evidence>
<keyword evidence="9" id="KW-0443">Lipid metabolism</keyword>
<dbReference type="GO" id="GO:0019166">
    <property type="term" value="F:trans-2-enoyl-CoA reductase (NADPH) activity"/>
    <property type="evidence" value="ECO:0007669"/>
    <property type="project" value="UniProtKB-EC"/>
</dbReference>
<evidence type="ECO:0000256" key="13">
    <source>
        <dbReference type="ARBA" id="ARBA00038622"/>
    </source>
</evidence>
<comment type="subcellular location">
    <subcellularLocation>
        <location evidence="1">Peroxisome</location>
    </subcellularLocation>
</comment>
<keyword evidence="8" id="KW-0560">Oxidoreductase</keyword>
<comment type="catalytic activity">
    <reaction evidence="18">
        <text>(2E)-hexenoyl-CoA + NADPH + H(+) = hexanoyl-CoA + NADP(+)</text>
        <dbReference type="Rhea" id="RHEA:44956"/>
        <dbReference type="ChEBI" id="CHEBI:15378"/>
        <dbReference type="ChEBI" id="CHEBI:57783"/>
        <dbReference type="ChEBI" id="CHEBI:58349"/>
        <dbReference type="ChEBI" id="CHEBI:62077"/>
        <dbReference type="ChEBI" id="CHEBI:62620"/>
    </reaction>
    <physiologicalReaction direction="left-to-right" evidence="18">
        <dbReference type="Rhea" id="RHEA:44957"/>
    </physiologicalReaction>
</comment>
<dbReference type="PRINTS" id="PR00081">
    <property type="entry name" value="GDHRDH"/>
</dbReference>
<comment type="catalytic activity">
    <reaction evidence="19">
        <text>a (2E)-enoyl-CoA + NADPH + H(+) = a 2,3-saturated acyl-CoA + NADP(+)</text>
        <dbReference type="Rhea" id="RHEA:33763"/>
        <dbReference type="ChEBI" id="CHEBI:15378"/>
        <dbReference type="ChEBI" id="CHEBI:57783"/>
        <dbReference type="ChEBI" id="CHEBI:58349"/>
        <dbReference type="ChEBI" id="CHEBI:58856"/>
        <dbReference type="ChEBI" id="CHEBI:65111"/>
        <dbReference type="EC" id="1.3.1.38"/>
    </reaction>
    <physiologicalReaction direction="left-to-right" evidence="19">
        <dbReference type="Rhea" id="RHEA:33764"/>
    </physiologicalReaction>
</comment>
<evidence type="ECO:0000256" key="3">
    <source>
        <dbReference type="ARBA" id="ARBA00006484"/>
    </source>
</evidence>
<dbReference type="InterPro" id="IPR057326">
    <property type="entry name" value="KR_dom"/>
</dbReference>
<evidence type="ECO:0000256" key="10">
    <source>
        <dbReference type="ARBA" id="ARBA00023140"/>
    </source>
</evidence>